<dbReference type="PANTHER" id="PTHR24347">
    <property type="entry name" value="SERINE/THREONINE-PROTEIN KINASE"/>
    <property type="match status" value="1"/>
</dbReference>
<dbReference type="InterPro" id="IPR000719">
    <property type="entry name" value="Prot_kinase_dom"/>
</dbReference>
<dbReference type="KEGG" id="ahb:bsdtb5_06830"/>
<dbReference type="PROSITE" id="PS50011">
    <property type="entry name" value="PROTEIN_KINASE_DOM"/>
    <property type="match status" value="1"/>
</dbReference>
<evidence type="ECO:0000259" key="2">
    <source>
        <dbReference type="PROSITE" id="PS50011"/>
    </source>
</evidence>
<dbReference type="SMART" id="SM00219">
    <property type="entry name" value="TyrKc"/>
    <property type="match status" value="1"/>
</dbReference>
<name>A0A7R7IBA9_9FIRM</name>
<dbReference type="CDD" id="cd00180">
    <property type="entry name" value="PKc"/>
    <property type="match status" value="1"/>
</dbReference>
<dbReference type="Gene3D" id="1.10.510.10">
    <property type="entry name" value="Transferase(Phosphotransferase) domain 1"/>
    <property type="match status" value="1"/>
</dbReference>
<keyword evidence="3" id="KW-0723">Serine/threonine-protein kinase</keyword>
<dbReference type="InterPro" id="IPR017441">
    <property type="entry name" value="Protein_kinase_ATP_BS"/>
</dbReference>
<dbReference type="AlphaFoldDB" id="A0A7R7IBA9"/>
<feature type="domain" description="Protein kinase" evidence="2">
    <location>
        <begin position="14"/>
        <end position="236"/>
    </location>
</feature>
<evidence type="ECO:0000313" key="3">
    <source>
        <dbReference type="EMBL" id="BCN29388.1"/>
    </source>
</evidence>
<dbReference type="Pfam" id="PF00069">
    <property type="entry name" value="Pkinase"/>
    <property type="match status" value="1"/>
</dbReference>
<evidence type="ECO:0000313" key="4">
    <source>
        <dbReference type="Proteomes" id="UP000595897"/>
    </source>
</evidence>
<accession>A0A7R7IBA9</accession>
<keyword evidence="4" id="KW-1185">Reference proteome</keyword>
<keyword evidence="1" id="KW-0067">ATP-binding</keyword>
<protein>
    <submittedName>
        <fullName evidence="3">Serine/threonine protein kinase</fullName>
    </submittedName>
</protein>
<dbReference type="GO" id="GO:0005524">
    <property type="term" value="F:ATP binding"/>
    <property type="evidence" value="ECO:0007669"/>
    <property type="project" value="UniProtKB-UniRule"/>
</dbReference>
<keyword evidence="1" id="KW-0547">Nucleotide-binding</keyword>
<reference evidence="3 4" key="1">
    <citation type="submission" date="2020-11" db="EMBL/GenBank/DDBJ databases">
        <title>Draft genome sequencing of a Lachnospiraceae strain isolated from anoxic soil subjected to BSD treatment.</title>
        <authorList>
            <person name="Uek A."/>
            <person name="Tonouchi A."/>
        </authorList>
    </citation>
    <scope>NUCLEOTIDE SEQUENCE [LARGE SCALE GENOMIC DNA]</scope>
    <source>
        <strain evidence="3 4">TB5</strain>
    </source>
</reference>
<dbReference type="RefSeq" id="WP_271714669.1">
    <property type="nucleotide sequence ID" value="NZ_AP024169.1"/>
</dbReference>
<dbReference type="Proteomes" id="UP000595897">
    <property type="component" value="Chromosome"/>
</dbReference>
<dbReference type="InterPro" id="IPR020635">
    <property type="entry name" value="Tyr_kinase_cat_dom"/>
</dbReference>
<proteinExistence type="predicted"/>
<dbReference type="EMBL" id="AP024169">
    <property type="protein sequence ID" value="BCN29388.1"/>
    <property type="molecule type" value="Genomic_DNA"/>
</dbReference>
<dbReference type="InterPro" id="IPR011009">
    <property type="entry name" value="Kinase-like_dom_sf"/>
</dbReference>
<keyword evidence="3" id="KW-0808">Transferase</keyword>
<feature type="binding site" evidence="1">
    <location>
        <position position="42"/>
    </location>
    <ligand>
        <name>ATP</name>
        <dbReference type="ChEBI" id="CHEBI:30616"/>
    </ligand>
</feature>
<evidence type="ECO:0000256" key="1">
    <source>
        <dbReference type="PROSITE-ProRule" id="PRU10141"/>
    </source>
</evidence>
<dbReference type="SUPFAM" id="SSF56112">
    <property type="entry name" value="Protein kinase-like (PK-like)"/>
    <property type="match status" value="1"/>
</dbReference>
<keyword evidence="3" id="KW-0418">Kinase</keyword>
<sequence>MDQYYKLREIIHGYSILKILGEGRYGIVYLAINDKKEKCVIKQLKNDMLEETRQKLFYEEQILRNLNYPQFPKFIATFHDKYREGYILEYMNGIVFEDIVRRGYHFSKTEIYHIASQLLEFIEILQSQNIVHRDIRLPNVIVRENNDLALIDFGLARYIDNKKYVKEMDYWYLADFLIHLHYSSFTETNSVERPWFEELDLNMAERKFLKKLMGIEGHYHNLDEIKRQLTLIKNTI</sequence>
<dbReference type="GO" id="GO:0004713">
    <property type="term" value="F:protein tyrosine kinase activity"/>
    <property type="evidence" value="ECO:0007669"/>
    <property type="project" value="InterPro"/>
</dbReference>
<dbReference type="PROSITE" id="PS00107">
    <property type="entry name" value="PROTEIN_KINASE_ATP"/>
    <property type="match status" value="1"/>
</dbReference>
<dbReference type="GO" id="GO:0004674">
    <property type="term" value="F:protein serine/threonine kinase activity"/>
    <property type="evidence" value="ECO:0007669"/>
    <property type="project" value="UniProtKB-KW"/>
</dbReference>
<organism evidence="3 4">
    <name type="scientific">Anaeromicropila herbilytica</name>
    <dbReference type="NCBI Taxonomy" id="2785025"/>
    <lineage>
        <taxon>Bacteria</taxon>
        <taxon>Bacillati</taxon>
        <taxon>Bacillota</taxon>
        <taxon>Clostridia</taxon>
        <taxon>Lachnospirales</taxon>
        <taxon>Lachnospiraceae</taxon>
        <taxon>Anaeromicropila</taxon>
    </lineage>
</organism>
<gene>
    <name evidence="3" type="ORF">bsdtb5_06830</name>
</gene>